<feature type="signal peptide" evidence="1">
    <location>
        <begin position="1"/>
        <end position="27"/>
    </location>
</feature>
<dbReference type="Pfam" id="PF07510">
    <property type="entry name" value="GmrSD_C"/>
    <property type="match status" value="1"/>
</dbReference>
<keyword evidence="4" id="KW-1185">Reference proteome</keyword>
<gene>
    <name evidence="3" type="ORF">FHS38_006496</name>
</gene>
<dbReference type="AlphaFoldDB" id="A0A7W7LIR6"/>
<dbReference type="PANTHER" id="PTHR24094:SF15">
    <property type="entry name" value="AMP-DEPENDENT SYNTHETASE_LIGASE DOMAIN-CONTAINING PROTEIN-RELATED"/>
    <property type="match status" value="1"/>
</dbReference>
<keyword evidence="1" id="KW-0732">Signal</keyword>
<name>A0A7W7LIR6_STRNE</name>
<reference evidence="3 4" key="1">
    <citation type="submission" date="2020-08" db="EMBL/GenBank/DDBJ databases">
        <title>Genomic Encyclopedia of Type Strains, Phase III (KMG-III): the genomes of soil and plant-associated and newly described type strains.</title>
        <authorList>
            <person name="Whitman W."/>
        </authorList>
    </citation>
    <scope>NUCLEOTIDE SEQUENCE [LARGE SCALE GENOMIC DNA]</scope>
    <source>
        <strain evidence="3 4">CECT 3265</strain>
    </source>
</reference>
<evidence type="ECO:0000313" key="4">
    <source>
        <dbReference type="Proteomes" id="UP000556436"/>
    </source>
</evidence>
<protein>
    <recommendedName>
        <fullName evidence="2">GmrSD restriction endonucleases C-terminal domain-containing protein</fullName>
    </recommendedName>
</protein>
<organism evidence="3 4">
    <name type="scientific">Streptomyces netropsis</name>
    <name type="common">Streptoverticillium netropsis</name>
    <dbReference type="NCBI Taxonomy" id="55404"/>
    <lineage>
        <taxon>Bacteria</taxon>
        <taxon>Bacillati</taxon>
        <taxon>Actinomycetota</taxon>
        <taxon>Actinomycetes</taxon>
        <taxon>Kitasatosporales</taxon>
        <taxon>Streptomycetaceae</taxon>
        <taxon>Streptomyces</taxon>
    </lineage>
</organism>
<evidence type="ECO:0000259" key="2">
    <source>
        <dbReference type="Pfam" id="PF07510"/>
    </source>
</evidence>
<feature type="chain" id="PRO_5030524518" description="GmrSD restriction endonucleases C-terminal domain-containing protein" evidence="1">
    <location>
        <begin position="28"/>
        <end position="216"/>
    </location>
</feature>
<dbReference type="InterPro" id="IPR011089">
    <property type="entry name" value="GmrSD_C"/>
</dbReference>
<evidence type="ECO:0000313" key="3">
    <source>
        <dbReference type="EMBL" id="MBB4890411.1"/>
    </source>
</evidence>
<dbReference type="PANTHER" id="PTHR24094">
    <property type="entry name" value="SECRETED PROTEIN"/>
    <property type="match status" value="1"/>
</dbReference>
<sequence length="216" mass="23517">MLINALRVLAACAVVVLPLTAATPAQAETVGLHEAVASLPVAAESREGYQRTAFRHWVDADRDGCHTRAEVLIAEAVDAPEVGPGCKITGGRWHSWYDDTDVSGAATIDIDHMVPLAEAWDSGASAWSAERRQAYANDLDADRSLAAVTARSNRSKADQDPATWMPPHQPSHCRYLEDWTATKLRWHLTVDTDEHITLQELVASCPNTPLTYTPAP</sequence>
<evidence type="ECO:0000256" key="1">
    <source>
        <dbReference type="SAM" id="SignalP"/>
    </source>
</evidence>
<proteinExistence type="predicted"/>
<dbReference type="Proteomes" id="UP000556436">
    <property type="component" value="Unassembled WGS sequence"/>
</dbReference>
<dbReference type="EMBL" id="JACHJG010000019">
    <property type="protein sequence ID" value="MBB4890411.1"/>
    <property type="molecule type" value="Genomic_DNA"/>
</dbReference>
<comment type="caution">
    <text evidence="3">The sequence shown here is derived from an EMBL/GenBank/DDBJ whole genome shotgun (WGS) entry which is preliminary data.</text>
</comment>
<accession>A0A7W7LIR6</accession>
<dbReference type="RefSeq" id="WP_184739591.1">
    <property type="nucleotide sequence ID" value="NZ_BMRW01000017.1"/>
</dbReference>
<feature type="domain" description="GmrSD restriction endonucleases C-terminal" evidence="2">
    <location>
        <begin position="97"/>
        <end position="198"/>
    </location>
</feature>